<name>A0ABT7SDP8_9CELL</name>
<evidence type="ECO:0000313" key="3">
    <source>
        <dbReference type="Proteomes" id="UP001529338"/>
    </source>
</evidence>
<dbReference type="InterPro" id="IPR029058">
    <property type="entry name" value="AB_hydrolase_fold"/>
</dbReference>
<dbReference type="GO" id="GO:0016787">
    <property type="term" value="F:hydrolase activity"/>
    <property type="evidence" value="ECO:0007669"/>
    <property type="project" value="UniProtKB-KW"/>
</dbReference>
<evidence type="ECO:0000259" key="1">
    <source>
        <dbReference type="Pfam" id="PF12697"/>
    </source>
</evidence>
<keyword evidence="3" id="KW-1185">Reference proteome</keyword>
<reference evidence="2 3" key="1">
    <citation type="submission" date="2023-06" db="EMBL/GenBank/DDBJ databases">
        <title>Cellulomonas sp. MW4 Whole genome sequence.</title>
        <authorList>
            <person name="Park S."/>
        </authorList>
    </citation>
    <scope>NUCLEOTIDE SEQUENCE [LARGE SCALE GENOMIC DNA]</scope>
    <source>
        <strain evidence="2 3">MW4</strain>
    </source>
</reference>
<dbReference type="PANTHER" id="PTHR43798:SF27">
    <property type="entry name" value="HYDROLASE ALPHA_BETA HYDROLASE FOLD FAMILY"/>
    <property type="match status" value="1"/>
</dbReference>
<dbReference type="Gene3D" id="3.40.50.1820">
    <property type="entry name" value="alpha/beta hydrolase"/>
    <property type="match status" value="1"/>
</dbReference>
<evidence type="ECO:0000313" key="2">
    <source>
        <dbReference type="EMBL" id="MDM7854307.1"/>
    </source>
</evidence>
<dbReference type="Proteomes" id="UP001529338">
    <property type="component" value="Unassembled WGS sequence"/>
</dbReference>
<keyword evidence="2" id="KW-0378">Hydrolase</keyword>
<feature type="domain" description="AB hydrolase-1" evidence="1">
    <location>
        <begin position="5"/>
        <end position="222"/>
    </location>
</feature>
<dbReference type="EMBL" id="JAUCGQ010000001">
    <property type="protein sequence ID" value="MDM7854307.1"/>
    <property type="molecule type" value="Genomic_DNA"/>
</dbReference>
<dbReference type="InterPro" id="IPR050266">
    <property type="entry name" value="AB_hydrolase_sf"/>
</dbReference>
<dbReference type="Pfam" id="PF12697">
    <property type="entry name" value="Abhydrolase_6"/>
    <property type="match status" value="1"/>
</dbReference>
<dbReference type="SUPFAM" id="SSF53474">
    <property type="entry name" value="alpha/beta-Hydrolases"/>
    <property type="match status" value="1"/>
</dbReference>
<accession>A0ABT7SDP8</accession>
<dbReference type="PANTHER" id="PTHR43798">
    <property type="entry name" value="MONOACYLGLYCEROL LIPASE"/>
    <property type="match status" value="1"/>
</dbReference>
<sequence length="236" mass="24929">MDVPVVLVHGLRASRTMWRRQLAALERLGIPALAVDLPGHGARVGGTFTVDDGVATIERAVDELGGSALVVGVSLGAYVAIAHAARRPDQVAGLVAAACSTRPHRLVVAAWSRAAAVLEGFADHGAAVNDWFVAHTIPAAGARDLAAGGYALEATTGVLRAMAREDPVADLRAVQAPVWLVNGRFDHFRGEERRFLAACRDGRLVVVPGATHLVNLTQPVRFTRVLLEVHAEVSAR</sequence>
<organism evidence="2 3">
    <name type="scientific">Cellulomonas alba</name>
    <dbReference type="NCBI Taxonomy" id="3053467"/>
    <lineage>
        <taxon>Bacteria</taxon>
        <taxon>Bacillati</taxon>
        <taxon>Actinomycetota</taxon>
        <taxon>Actinomycetes</taxon>
        <taxon>Micrococcales</taxon>
        <taxon>Cellulomonadaceae</taxon>
        <taxon>Cellulomonas</taxon>
    </lineage>
</organism>
<proteinExistence type="predicted"/>
<protein>
    <submittedName>
        <fullName evidence="2">Alpha/beta hydrolase</fullName>
    </submittedName>
</protein>
<comment type="caution">
    <text evidence="2">The sequence shown here is derived from an EMBL/GenBank/DDBJ whole genome shotgun (WGS) entry which is preliminary data.</text>
</comment>
<dbReference type="InterPro" id="IPR000073">
    <property type="entry name" value="AB_hydrolase_1"/>
</dbReference>
<dbReference type="RefSeq" id="WP_289454010.1">
    <property type="nucleotide sequence ID" value="NZ_JAUCGQ010000001.1"/>
</dbReference>
<gene>
    <name evidence="2" type="ORF">QRT04_05120</name>
</gene>